<proteinExistence type="predicted"/>
<dbReference type="Proteomes" id="UP000001202">
    <property type="component" value="Chromosome"/>
</dbReference>
<protein>
    <submittedName>
        <fullName evidence="1">Uncharacterized protein</fullName>
    </submittedName>
</protein>
<reference evidence="1 2" key="1">
    <citation type="journal article" date="2008" name="BMC Microbiol.">
        <title>Complete genome sequence of Treponema pallidum ssp. pallidum strain SS14 determined with oligonucleotide arrays.</title>
        <authorList>
            <person name="Matejkova P."/>
            <person name="Strouhal M."/>
            <person name="Smajs D."/>
            <person name="Norris S.J."/>
            <person name="Palzkill T."/>
            <person name="Petrosino J.F."/>
            <person name="Sodergren E."/>
            <person name="Norton J.E."/>
            <person name="Singh J."/>
            <person name="Richmond T.A."/>
            <person name="Molla M.N."/>
            <person name="Albert T.J."/>
            <person name="Weinstock G.M."/>
        </authorList>
    </citation>
    <scope>NUCLEOTIDE SEQUENCE [LARGE SCALE GENOMIC DNA]</scope>
    <source>
        <strain evidence="1 2">SS14</strain>
    </source>
</reference>
<organism evidence="1 2">
    <name type="scientific">Treponema pallidum subsp. pallidum (strain SS14)</name>
    <dbReference type="NCBI Taxonomy" id="455434"/>
    <lineage>
        <taxon>Bacteria</taxon>
        <taxon>Pseudomonadati</taxon>
        <taxon>Spirochaetota</taxon>
        <taxon>Spirochaetia</taxon>
        <taxon>Spirochaetales</taxon>
        <taxon>Treponemataceae</taxon>
        <taxon>Treponema</taxon>
    </lineage>
</organism>
<gene>
    <name evidence="1" type="ordered locus">TPASS_0137</name>
</gene>
<dbReference type="KEGG" id="tpp:TPASS_0137"/>
<dbReference type="AlphaFoldDB" id="A0A0H3BI97"/>
<sequence length="45" mass="4788">MLLEPRVTGCFLSSSEQALPPAIYFPLLLLVRSGARNIVGITSVG</sequence>
<evidence type="ECO:0000313" key="1">
    <source>
        <dbReference type="EMBL" id="ACD70564.1"/>
    </source>
</evidence>
<dbReference type="EMBL" id="CP000805">
    <property type="protein sequence ID" value="ACD70564.1"/>
    <property type="molecule type" value="Genomic_DNA"/>
</dbReference>
<accession>A0A0H3BI97</accession>
<name>A0A0H3BI97_TREPS</name>
<evidence type="ECO:0000313" key="2">
    <source>
        <dbReference type="Proteomes" id="UP000001202"/>
    </source>
</evidence>